<reference evidence="2" key="1">
    <citation type="journal article" date="2016" name="Nature">
        <title>The genome of the seagrass Zostera marina reveals angiosperm adaptation to the sea.</title>
        <authorList>
            <person name="Olsen J.L."/>
            <person name="Rouze P."/>
            <person name="Verhelst B."/>
            <person name="Lin Y.-C."/>
            <person name="Bayer T."/>
            <person name="Collen J."/>
            <person name="Dattolo E."/>
            <person name="De Paoli E."/>
            <person name="Dittami S."/>
            <person name="Maumus F."/>
            <person name="Michel G."/>
            <person name="Kersting A."/>
            <person name="Lauritano C."/>
            <person name="Lohaus R."/>
            <person name="Toepel M."/>
            <person name="Tonon T."/>
            <person name="Vanneste K."/>
            <person name="Amirebrahimi M."/>
            <person name="Brakel J."/>
            <person name="Bostroem C."/>
            <person name="Chovatia M."/>
            <person name="Grimwood J."/>
            <person name="Jenkins J.W."/>
            <person name="Jueterbock A."/>
            <person name="Mraz A."/>
            <person name="Stam W.T."/>
            <person name="Tice H."/>
            <person name="Bornberg-Bauer E."/>
            <person name="Green P.J."/>
            <person name="Pearson G.A."/>
            <person name="Procaccini G."/>
            <person name="Duarte C.M."/>
            <person name="Schmutz J."/>
            <person name="Reusch T.B.H."/>
            <person name="Van de Peer Y."/>
        </authorList>
    </citation>
    <scope>NUCLEOTIDE SEQUENCE [LARGE SCALE GENOMIC DNA]</scope>
    <source>
        <strain evidence="2">cv. Finnish</strain>
    </source>
</reference>
<protein>
    <submittedName>
        <fullName evidence="1">Uncharacterized protein</fullName>
    </submittedName>
</protein>
<comment type="caution">
    <text evidence="1">The sequence shown here is derived from an EMBL/GenBank/DDBJ whole genome shotgun (WGS) entry which is preliminary data.</text>
</comment>
<name>A0A0K9Q679_ZOSMR</name>
<sequence length="327" mass="36545">MSKVMNHACSSRGDYNQPIEIHSSSSKSCSPITRDFELLDNLYSDPTFSGAMDLNSDYVRPTHSIGILTSVKKNHPEFCQEQVYNTAITIFDKSKSVSMSKSTFENLPTSLPSISDPMSIDNPLGNPLINLSSSIFNEDLVTSVSKIDLNVKYDSPIRSCLRPSFDLIINFLDLTEQRIANTNIETKDCNKCFSAEESVNSIKSTNISIQTFITPTENKICLAGSASIANPANSSGIHNNNTTLLSYPTAIQNSPEFWDSTIRTTEEVEARIRNTKKHTYEDLSTVARYIDFFPRIFSPKPLALIKSSYEAHKYICFVLPYKLNSNI</sequence>
<dbReference type="EMBL" id="LFYR01000047">
    <property type="protein sequence ID" value="KMZ76307.1"/>
    <property type="molecule type" value="Genomic_DNA"/>
</dbReference>
<organism evidence="1 2">
    <name type="scientific">Zostera marina</name>
    <name type="common">Eelgrass</name>
    <dbReference type="NCBI Taxonomy" id="29655"/>
    <lineage>
        <taxon>Eukaryota</taxon>
        <taxon>Viridiplantae</taxon>
        <taxon>Streptophyta</taxon>
        <taxon>Embryophyta</taxon>
        <taxon>Tracheophyta</taxon>
        <taxon>Spermatophyta</taxon>
        <taxon>Magnoliopsida</taxon>
        <taxon>Liliopsida</taxon>
        <taxon>Zosteraceae</taxon>
        <taxon>Zostera</taxon>
    </lineage>
</organism>
<gene>
    <name evidence="1" type="ORF">ZOSMA_103G00120</name>
</gene>
<dbReference type="Proteomes" id="UP000036987">
    <property type="component" value="Unassembled WGS sequence"/>
</dbReference>
<proteinExistence type="predicted"/>
<dbReference type="AlphaFoldDB" id="A0A0K9Q679"/>
<accession>A0A0K9Q679</accession>
<keyword evidence="2" id="KW-1185">Reference proteome</keyword>
<evidence type="ECO:0000313" key="1">
    <source>
        <dbReference type="EMBL" id="KMZ76307.1"/>
    </source>
</evidence>
<evidence type="ECO:0000313" key="2">
    <source>
        <dbReference type="Proteomes" id="UP000036987"/>
    </source>
</evidence>